<sequence length="841" mass="91387">MAAPLSPTPSAALNFSTPSSSLRCETYDARPYSISTTPPQPVGDYTENMASDDGDSSPFLSHIKDEITSPTPRGPSPPKARPGSRIISGHELSPLKILQQQQQSQIQAQTQNGSDEAPPPAKSMPPPPLPQSPRKMPGQIKRFPVRVSKPGSAASESPRRSSEERRPSTDSQTSARDAVQENEGLKHAIEIFEDEAGARQEDAENGDGHSDSTLRMARDGPDPHHEQMDEYDRSLAEDTMISNYSSFSAVPNLTILAQMRGDSPTRFAAVGGTTPRATPRADPPARTSWGTNGSWDAGNTTSLMDFTDQMRYGNYGAQPTPSRRGHMGSFSPSNAAATPQRPSSSSNLANLLDFDLPPMPTPRSVPTITPRELESLKSRFLSEISSLKASLSGKEAEVMSLKSAVGDAEKRVGQCLEQLREVENNQEALTVEKDSWEQRGREMESVLHKVREEIVMSQREREELEFKLDEADKRREAAEMMAQEAESKMAGMRAGKANAEAATAAAADGKSPPVVFQSNKDLEMSVERVARELHSLYKNKHETKITALKKNYEARWEKRVRNLQVKLEDMTRDRDRLRAERDRDRLRAERGSRDAVLGRFDPARLTELEEERHAERARDAAQLRELEATVEKLEAVLKTVQADNADLRVLLERERVEKGELVQLAEEMMSMQSFAPTVPEEPEQPTTAWAMPPPPPPPPTHHAAPGPAAKTPSRRQSNSAPMRTTPMTSRTSTMGPATENTGNNFRMSTGPNSFRASGLRAPGGMMGLKSASGIGGPAESRIGRAAVHERTRSAAAAAAAAAAGGGNGGSGMPRPGSGQGVRGGIMGSIDKMGSYGHGHRV</sequence>
<proteinExistence type="predicted"/>
<evidence type="ECO:0000313" key="4">
    <source>
        <dbReference type="Proteomes" id="UP001304895"/>
    </source>
</evidence>
<organism evidence="3 4">
    <name type="scientific">Trichocladium antarcticum</name>
    <dbReference type="NCBI Taxonomy" id="1450529"/>
    <lineage>
        <taxon>Eukaryota</taxon>
        <taxon>Fungi</taxon>
        <taxon>Dikarya</taxon>
        <taxon>Ascomycota</taxon>
        <taxon>Pezizomycotina</taxon>
        <taxon>Sordariomycetes</taxon>
        <taxon>Sordariomycetidae</taxon>
        <taxon>Sordariales</taxon>
        <taxon>Chaetomiaceae</taxon>
        <taxon>Trichocladium</taxon>
    </lineage>
</organism>
<reference evidence="3" key="2">
    <citation type="submission" date="2023-05" db="EMBL/GenBank/DDBJ databases">
        <authorList>
            <consortium name="Lawrence Berkeley National Laboratory"/>
            <person name="Steindorff A."/>
            <person name="Hensen N."/>
            <person name="Bonometti L."/>
            <person name="Westerberg I."/>
            <person name="Brannstrom I.O."/>
            <person name="Guillou S."/>
            <person name="Cros-Aarteil S."/>
            <person name="Calhoun S."/>
            <person name="Haridas S."/>
            <person name="Kuo A."/>
            <person name="Mondo S."/>
            <person name="Pangilinan J."/>
            <person name="Riley R."/>
            <person name="Labutti K."/>
            <person name="Andreopoulos B."/>
            <person name="Lipzen A."/>
            <person name="Chen C."/>
            <person name="Yanf M."/>
            <person name="Daum C."/>
            <person name="Ng V."/>
            <person name="Clum A."/>
            <person name="Ohm R."/>
            <person name="Martin F."/>
            <person name="Silar P."/>
            <person name="Natvig D."/>
            <person name="Lalanne C."/>
            <person name="Gautier V."/>
            <person name="Ament-Velasquez S.L."/>
            <person name="Kruys A."/>
            <person name="Hutchinson M.I."/>
            <person name="Powell A.J."/>
            <person name="Barry K."/>
            <person name="Miller A.N."/>
            <person name="Grigoriev I.V."/>
            <person name="Debuchy R."/>
            <person name="Gladieux P."/>
            <person name="Thoren M.H."/>
            <person name="Johannesson H."/>
        </authorList>
    </citation>
    <scope>NUCLEOTIDE SEQUENCE</scope>
    <source>
        <strain evidence="3">CBS 123565</strain>
    </source>
</reference>
<feature type="compositionally biased region" description="Pro residues" evidence="2">
    <location>
        <begin position="117"/>
        <end position="131"/>
    </location>
</feature>
<protein>
    <submittedName>
        <fullName evidence="3">Uncharacterized protein</fullName>
    </submittedName>
</protein>
<feature type="region of interest" description="Disordered" evidence="2">
    <location>
        <begin position="312"/>
        <end position="350"/>
    </location>
</feature>
<feature type="compositionally biased region" description="Basic and acidic residues" evidence="2">
    <location>
        <begin position="157"/>
        <end position="168"/>
    </location>
</feature>
<gene>
    <name evidence="3" type="ORF">BT67DRAFT_486613</name>
</gene>
<name>A0AAN6UED7_9PEZI</name>
<feature type="coiled-coil region" evidence="1">
    <location>
        <begin position="616"/>
        <end position="650"/>
    </location>
</feature>
<feature type="compositionally biased region" description="Low complexity" evidence="2">
    <location>
        <begin position="701"/>
        <end position="711"/>
    </location>
</feature>
<feature type="region of interest" description="Disordered" evidence="2">
    <location>
        <begin position="802"/>
        <end position="841"/>
    </location>
</feature>
<feature type="compositionally biased region" description="Gly residues" evidence="2">
    <location>
        <begin position="803"/>
        <end position="826"/>
    </location>
</feature>
<dbReference type="InterPro" id="IPR024312">
    <property type="entry name" value="TACC_fungi"/>
</dbReference>
<feature type="compositionally biased region" description="Pro residues" evidence="2">
    <location>
        <begin position="691"/>
        <end position="700"/>
    </location>
</feature>
<comment type="caution">
    <text evidence="3">The sequence shown here is derived from an EMBL/GenBank/DDBJ whole genome shotgun (WGS) entry which is preliminary data.</text>
</comment>
<dbReference type="Proteomes" id="UP001304895">
    <property type="component" value="Unassembled WGS sequence"/>
</dbReference>
<evidence type="ECO:0000313" key="3">
    <source>
        <dbReference type="EMBL" id="KAK4131125.1"/>
    </source>
</evidence>
<dbReference type="EMBL" id="MU853427">
    <property type="protein sequence ID" value="KAK4131125.1"/>
    <property type="molecule type" value="Genomic_DNA"/>
</dbReference>
<dbReference type="AlphaFoldDB" id="A0AAN6UED7"/>
<feature type="compositionally biased region" description="Polar residues" evidence="2">
    <location>
        <begin position="14"/>
        <end position="23"/>
    </location>
</feature>
<dbReference type="Gene3D" id="1.10.287.1490">
    <property type="match status" value="1"/>
</dbReference>
<feature type="compositionally biased region" description="Low complexity" evidence="2">
    <location>
        <begin position="1"/>
        <end position="13"/>
    </location>
</feature>
<feature type="region of interest" description="Disordered" evidence="2">
    <location>
        <begin position="270"/>
        <end position="296"/>
    </location>
</feature>
<feature type="region of interest" description="Disordered" evidence="2">
    <location>
        <begin position="1"/>
        <end position="232"/>
    </location>
</feature>
<feature type="compositionally biased region" description="Low complexity" evidence="2">
    <location>
        <begin position="99"/>
        <end position="111"/>
    </location>
</feature>
<keyword evidence="4" id="KW-1185">Reference proteome</keyword>
<dbReference type="Pfam" id="PF12709">
    <property type="entry name" value="Fungal_TACC"/>
    <property type="match status" value="1"/>
</dbReference>
<reference evidence="3" key="1">
    <citation type="journal article" date="2023" name="Mol. Phylogenet. Evol.">
        <title>Genome-scale phylogeny and comparative genomics of the fungal order Sordariales.</title>
        <authorList>
            <person name="Hensen N."/>
            <person name="Bonometti L."/>
            <person name="Westerberg I."/>
            <person name="Brannstrom I.O."/>
            <person name="Guillou S."/>
            <person name="Cros-Aarteil S."/>
            <person name="Calhoun S."/>
            <person name="Haridas S."/>
            <person name="Kuo A."/>
            <person name="Mondo S."/>
            <person name="Pangilinan J."/>
            <person name="Riley R."/>
            <person name="LaButti K."/>
            <person name="Andreopoulos B."/>
            <person name="Lipzen A."/>
            <person name="Chen C."/>
            <person name="Yan M."/>
            <person name="Daum C."/>
            <person name="Ng V."/>
            <person name="Clum A."/>
            <person name="Steindorff A."/>
            <person name="Ohm R.A."/>
            <person name="Martin F."/>
            <person name="Silar P."/>
            <person name="Natvig D.O."/>
            <person name="Lalanne C."/>
            <person name="Gautier V."/>
            <person name="Ament-Velasquez S.L."/>
            <person name="Kruys A."/>
            <person name="Hutchinson M.I."/>
            <person name="Powell A.J."/>
            <person name="Barry K."/>
            <person name="Miller A.N."/>
            <person name="Grigoriev I.V."/>
            <person name="Debuchy R."/>
            <person name="Gladieux P."/>
            <person name="Hiltunen Thoren M."/>
            <person name="Johannesson H."/>
        </authorList>
    </citation>
    <scope>NUCLEOTIDE SEQUENCE</scope>
    <source>
        <strain evidence="3">CBS 123565</strain>
    </source>
</reference>
<feature type="compositionally biased region" description="Polar residues" evidence="2">
    <location>
        <begin position="330"/>
        <end position="349"/>
    </location>
</feature>
<evidence type="ECO:0000256" key="2">
    <source>
        <dbReference type="SAM" id="MobiDB-lite"/>
    </source>
</evidence>
<feature type="region of interest" description="Disordered" evidence="2">
    <location>
        <begin position="674"/>
        <end position="751"/>
    </location>
</feature>
<accession>A0AAN6UED7</accession>
<feature type="compositionally biased region" description="Basic and acidic residues" evidence="2">
    <location>
        <begin position="183"/>
        <end position="232"/>
    </location>
</feature>
<feature type="coiled-coil region" evidence="1">
    <location>
        <begin position="405"/>
        <end position="587"/>
    </location>
</feature>
<feature type="compositionally biased region" description="Low complexity" evidence="2">
    <location>
        <begin position="721"/>
        <end position="734"/>
    </location>
</feature>
<keyword evidence="1" id="KW-0175">Coiled coil</keyword>
<feature type="compositionally biased region" description="Polar residues" evidence="2">
    <location>
        <begin position="738"/>
        <end position="751"/>
    </location>
</feature>
<feature type="compositionally biased region" description="Low complexity" evidence="2">
    <location>
        <begin position="273"/>
        <end position="287"/>
    </location>
</feature>
<evidence type="ECO:0000256" key="1">
    <source>
        <dbReference type="SAM" id="Coils"/>
    </source>
</evidence>